<comment type="cofactor">
    <cofactor evidence="1">
        <name>thiamine diphosphate</name>
        <dbReference type="ChEBI" id="CHEBI:58937"/>
    </cofactor>
</comment>
<dbReference type="InterPro" id="IPR031717">
    <property type="entry name" value="ODO-1/KGD_C"/>
</dbReference>
<gene>
    <name evidence="6" type="ORF">LPJ61_003907</name>
</gene>
<proteinExistence type="inferred from homology"/>
<dbReference type="AlphaFoldDB" id="A0A9W8CXS9"/>
<evidence type="ECO:0000256" key="3">
    <source>
        <dbReference type="ARBA" id="ARBA00023002"/>
    </source>
</evidence>
<dbReference type="Gene3D" id="3.40.50.970">
    <property type="match status" value="1"/>
</dbReference>
<dbReference type="InterPro" id="IPR029061">
    <property type="entry name" value="THDP-binding"/>
</dbReference>
<dbReference type="Proteomes" id="UP001143981">
    <property type="component" value="Unassembled WGS sequence"/>
</dbReference>
<dbReference type="EMBL" id="JANBOI010000762">
    <property type="protein sequence ID" value="KAJ1728678.1"/>
    <property type="molecule type" value="Genomic_DNA"/>
</dbReference>
<dbReference type="PANTHER" id="PTHR23152:SF4">
    <property type="entry name" value="2-OXOADIPATE DEHYDROGENASE COMPLEX COMPONENT E1"/>
    <property type="match status" value="1"/>
</dbReference>
<dbReference type="GO" id="GO:0030976">
    <property type="term" value="F:thiamine pyrophosphate binding"/>
    <property type="evidence" value="ECO:0007669"/>
    <property type="project" value="InterPro"/>
</dbReference>
<dbReference type="SUPFAM" id="SSF52518">
    <property type="entry name" value="Thiamin diphosphate-binding fold (THDP-binding)"/>
    <property type="match status" value="2"/>
</dbReference>
<dbReference type="GO" id="GO:0016624">
    <property type="term" value="F:oxidoreductase activity, acting on the aldehyde or oxo group of donors, disulfide as acceptor"/>
    <property type="evidence" value="ECO:0007669"/>
    <property type="project" value="InterPro"/>
</dbReference>
<dbReference type="InterPro" id="IPR009991">
    <property type="entry name" value="DCTN3"/>
</dbReference>
<dbReference type="GO" id="GO:0061640">
    <property type="term" value="P:cytoskeleton-dependent cytokinesis"/>
    <property type="evidence" value="ECO:0007669"/>
    <property type="project" value="InterPro"/>
</dbReference>
<dbReference type="GO" id="GO:0006091">
    <property type="term" value="P:generation of precursor metabolites and energy"/>
    <property type="evidence" value="ECO:0007669"/>
    <property type="project" value="UniProtKB-ARBA"/>
</dbReference>
<dbReference type="NCBIfam" id="TIGR00239">
    <property type="entry name" value="2oxo_dh_E1"/>
    <property type="match status" value="1"/>
</dbReference>
<dbReference type="PANTHER" id="PTHR23152">
    <property type="entry name" value="2-OXOGLUTARATE DEHYDROGENASE"/>
    <property type="match status" value="1"/>
</dbReference>
<comment type="caution">
    <text evidence="6">The sequence shown here is derived from an EMBL/GenBank/DDBJ whole genome shotgun (WGS) entry which is preliminary data.</text>
</comment>
<dbReference type="CDD" id="cd02016">
    <property type="entry name" value="TPP_E1_OGDC_like"/>
    <property type="match status" value="1"/>
</dbReference>
<dbReference type="Gene3D" id="1.10.287.1150">
    <property type="entry name" value="TPP helical domain"/>
    <property type="match status" value="1"/>
</dbReference>
<keyword evidence="7" id="KW-1185">Reference proteome</keyword>
<evidence type="ECO:0000313" key="7">
    <source>
        <dbReference type="Proteomes" id="UP001143981"/>
    </source>
</evidence>
<dbReference type="NCBIfam" id="NF008907">
    <property type="entry name" value="PRK12270.1"/>
    <property type="match status" value="1"/>
</dbReference>
<dbReference type="GO" id="GO:0005869">
    <property type="term" value="C:dynactin complex"/>
    <property type="evidence" value="ECO:0007669"/>
    <property type="project" value="InterPro"/>
</dbReference>
<dbReference type="Pfam" id="PF00676">
    <property type="entry name" value="E1_dh"/>
    <property type="match status" value="1"/>
</dbReference>
<dbReference type="InterPro" id="IPR005475">
    <property type="entry name" value="Transketolase-like_Pyr-bd"/>
</dbReference>
<sequence length="1096" mass="119982">MDVLGTRLEALERRVGGAADRTGAEGLAAQVAHIERRLSKILADNAALALGLEKYEKLRDVIEGDGDMELQRRLLGVDAKVELILLNEDAPAVLSDLRTIHDLQSRINQPEYAAVAGLLPQVCGLEQRHGGQAAEFRQVVAEVSSLVDRYHAETEALSEMFIRWDQALTAIERRDVAYGYRVPKKLEDPDYSPEQLQNRQQSARLVCLVNAFRSIGHRATDLDPLKLQSRQAIPELDPARYGIVDPHERFDVNGILSIAADDGSTTATAAEIFEALSAIYCGHVAFEFEHIPEMAEKKWFADYVESTSREGELDAAKKRRFHELLARRSPAAPKHTLTITLAAAAVFDNFMQKKFGQVKRYGLEGAESAIVALDELFSLCSSTGISEAVVGMPHRGRLNILIDLLKYPARALFHKLQGNAEFPGGLPASGDVVSHISSSSSLSYGSEGALKVTMLPNPSHLEAVNPVAMGYGRAKQMYLYDHNTDPGCALGDRLVGVQLHGDAAFTGQGVVMETLGLSNLPHFSLGGTIHIIVNNQIGFTTPMTNARSTHYTSDVGKMVNAPVIHVNGDYPEEVARAIRIAFEYRKLYRKDVIIDLITFRRWGHNELDEPSLTQPRMYDIIRARESIPHLYERRVLADNVISEADAEATRASFASHLEGELAASKEYVPQARELKGKWAGMVVSTGATGQMDTGVAVDTLREVGERSVAVGPGFKVHPRLVKRHIQPRLKQLAEGTGVDWSTAESLALGSLLREGYNIRLCGQDVGRGTFSQRHAMFVCQDTENVCVPLNSGGDGHGKIEVVNSNLSELAVLGFEYGVSIQSPTTLPIWEAQFGDFNNTAQVIIDTYIASGETKWLLQSGLVMLLPHGYDGAGPDHSSSRMERFLQLCDTPMDVSGNNSVQNPNMHVAVPTTPAQIFHLLRRQMVRPYRKPLVVAGPKTILRLAAATSTLSEMGPGTSFRPVLPDDHVTSPDKVRRVVLVSGKLYYDLAKARIEQGEGAGDRVALVRVEELCPFPSRELASELARFPNAAEVVWCQEETMNAGAFSFVQPRLQSILPSAMPIHYIGRGPLAAPATGVASVYKAEQADIIRRALTCA</sequence>
<evidence type="ECO:0000313" key="6">
    <source>
        <dbReference type="EMBL" id="KAJ1728678.1"/>
    </source>
</evidence>
<comment type="similarity">
    <text evidence="2">Belongs to the alpha-ketoglutarate dehydrogenase family.</text>
</comment>
<name>A0A9W8CXS9_9FUNG</name>
<dbReference type="OrthoDB" id="413077at2759"/>
<dbReference type="Pfam" id="PF07426">
    <property type="entry name" value="Dynactin_p22"/>
    <property type="match status" value="1"/>
</dbReference>
<feature type="domain" description="Transketolase-like pyrimidine-binding" evidence="5">
    <location>
        <begin position="738"/>
        <end position="943"/>
    </location>
</feature>
<dbReference type="NCBIfam" id="NF006914">
    <property type="entry name" value="PRK09404.1"/>
    <property type="match status" value="1"/>
</dbReference>
<dbReference type="Gene3D" id="3.40.50.11610">
    <property type="entry name" value="Multifunctional 2-oxoglutarate metabolism enzyme, C-terminal domain"/>
    <property type="match status" value="1"/>
</dbReference>
<evidence type="ECO:0000256" key="1">
    <source>
        <dbReference type="ARBA" id="ARBA00001964"/>
    </source>
</evidence>
<protein>
    <recommendedName>
        <fullName evidence="5">Transketolase-like pyrimidine-binding domain-containing protein</fullName>
    </recommendedName>
</protein>
<evidence type="ECO:0000259" key="5">
    <source>
        <dbReference type="SMART" id="SM00861"/>
    </source>
</evidence>
<dbReference type="InterPro" id="IPR011603">
    <property type="entry name" value="2oxoglutarate_DH_E1"/>
</dbReference>
<dbReference type="PIRSF" id="PIRSF000157">
    <property type="entry name" value="Oxoglu_dh_E1"/>
    <property type="match status" value="1"/>
</dbReference>
<accession>A0A9W8CXS9</accession>
<dbReference type="Gene3D" id="3.40.50.12470">
    <property type="match status" value="1"/>
</dbReference>
<keyword evidence="4" id="KW-0786">Thiamine pyrophosphate</keyword>
<dbReference type="SMART" id="SM00861">
    <property type="entry name" value="Transket_pyr"/>
    <property type="match status" value="1"/>
</dbReference>
<evidence type="ECO:0000256" key="4">
    <source>
        <dbReference type="ARBA" id="ARBA00023052"/>
    </source>
</evidence>
<keyword evidence="3" id="KW-0560">Oxidoreductase</keyword>
<evidence type="ECO:0000256" key="2">
    <source>
        <dbReference type="ARBA" id="ARBA00006936"/>
    </source>
</evidence>
<dbReference type="InterPro" id="IPR001017">
    <property type="entry name" value="DH_E1"/>
</dbReference>
<reference evidence="6" key="1">
    <citation type="submission" date="2022-07" db="EMBL/GenBank/DDBJ databases">
        <title>Phylogenomic reconstructions and comparative analyses of Kickxellomycotina fungi.</title>
        <authorList>
            <person name="Reynolds N.K."/>
            <person name="Stajich J.E."/>
            <person name="Barry K."/>
            <person name="Grigoriev I.V."/>
            <person name="Crous P."/>
            <person name="Smith M.E."/>
        </authorList>
    </citation>
    <scope>NUCLEOTIDE SEQUENCE</scope>
    <source>
        <strain evidence="6">BCRC 34381</strain>
    </source>
</reference>
<organism evidence="6 7">
    <name type="scientific">Coemansia biformis</name>
    <dbReference type="NCBI Taxonomy" id="1286918"/>
    <lineage>
        <taxon>Eukaryota</taxon>
        <taxon>Fungi</taxon>
        <taxon>Fungi incertae sedis</taxon>
        <taxon>Zoopagomycota</taxon>
        <taxon>Kickxellomycotina</taxon>
        <taxon>Kickxellomycetes</taxon>
        <taxon>Kickxellales</taxon>
        <taxon>Kickxellaceae</taxon>
        <taxon>Coemansia</taxon>
    </lineage>
</organism>
<dbReference type="Pfam" id="PF16870">
    <property type="entry name" value="OxoGdeHyase_C"/>
    <property type="match status" value="1"/>
</dbReference>
<dbReference type="InterPro" id="IPR042179">
    <property type="entry name" value="KGD_C_sf"/>
</dbReference>
<dbReference type="Pfam" id="PF02779">
    <property type="entry name" value="Transket_pyr"/>
    <property type="match status" value="1"/>
</dbReference>